<feature type="compositionally biased region" description="Pro residues" evidence="7">
    <location>
        <begin position="178"/>
        <end position="191"/>
    </location>
</feature>
<feature type="repeat" description="RPEL" evidence="4">
    <location>
        <begin position="458"/>
        <end position="483"/>
    </location>
</feature>
<evidence type="ECO:0000256" key="1">
    <source>
        <dbReference type="ARBA" id="ARBA00009795"/>
    </source>
</evidence>
<comment type="similarity">
    <text evidence="1 5">Belongs to the phosphatase and actin regulator family.</text>
</comment>
<dbReference type="AlphaFoldDB" id="A0A8D0C973"/>
<evidence type="ECO:0000256" key="5">
    <source>
        <dbReference type="RuleBase" id="RU301113"/>
    </source>
</evidence>
<dbReference type="GeneTree" id="ENSGT00940000157562"/>
<evidence type="ECO:0000256" key="4">
    <source>
        <dbReference type="PROSITE-ProRule" id="PRU00401"/>
    </source>
</evidence>
<keyword evidence="3 5" id="KW-0009">Actin-binding</keyword>
<dbReference type="GO" id="GO:0004864">
    <property type="term" value="F:protein phosphatase inhibitor activity"/>
    <property type="evidence" value="ECO:0007669"/>
    <property type="project" value="UniProtKB-UniRule"/>
</dbReference>
<dbReference type="GO" id="GO:0030036">
    <property type="term" value="P:actin cytoskeleton organization"/>
    <property type="evidence" value="ECO:0007669"/>
    <property type="project" value="TreeGrafter"/>
</dbReference>
<accession>A0A8D0C973</accession>
<name>A0A8D0C973_SALMN</name>
<evidence type="ECO:0000313" key="9">
    <source>
        <dbReference type="Proteomes" id="UP000694421"/>
    </source>
</evidence>
<reference evidence="8" key="1">
    <citation type="submission" date="2025-08" db="UniProtKB">
        <authorList>
            <consortium name="Ensembl"/>
        </authorList>
    </citation>
    <scope>IDENTIFICATION</scope>
</reference>
<organism evidence="8 9">
    <name type="scientific">Salvator merianae</name>
    <name type="common">Argentine black and white tegu</name>
    <name type="synonym">Tupinambis merianae</name>
    <dbReference type="NCBI Taxonomy" id="96440"/>
    <lineage>
        <taxon>Eukaryota</taxon>
        <taxon>Metazoa</taxon>
        <taxon>Chordata</taxon>
        <taxon>Craniata</taxon>
        <taxon>Vertebrata</taxon>
        <taxon>Euteleostomi</taxon>
        <taxon>Lepidosauria</taxon>
        <taxon>Squamata</taxon>
        <taxon>Bifurcata</taxon>
        <taxon>Unidentata</taxon>
        <taxon>Episquamata</taxon>
        <taxon>Laterata</taxon>
        <taxon>Teiioidea</taxon>
        <taxon>Teiidae</taxon>
        <taxon>Salvator</taxon>
    </lineage>
</organism>
<evidence type="ECO:0000256" key="6">
    <source>
        <dbReference type="SAM" id="Coils"/>
    </source>
</evidence>
<keyword evidence="9" id="KW-1185">Reference proteome</keyword>
<comment type="subunit">
    <text evidence="5">Binds PPP1CA and actin.</text>
</comment>
<dbReference type="Ensembl" id="ENSSMRT00000018878.1">
    <property type="protein sequence ID" value="ENSSMRP00000016168.1"/>
    <property type="gene ID" value="ENSSMRG00000012571.1"/>
</dbReference>
<feature type="repeat" description="RPEL" evidence="4">
    <location>
        <begin position="382"/>
        <end position="407"/>
    </location>
</feature>
<dbReference type="PANTHER" id="PTHR12751:SF7">
    <property type="entry name" value="PHOSPHATASE AND ACTIN REGULATOR 3"/>
    <property type="match status" value="1"/>
</dbReference>
<dbReference type="Gene3D" id="6.10.140.2130">
    <property type="match status" value="1"/>
</dbReference>
<evidence type="ECO:0000256" key="2">
    <source>
        <dbReference type="ARBA" id="ARBA00022737"/>
    </source>
</evidence>
<evidence type="ECO:0000256" key="3">
    <source>
        <dbReference type="ARBA" id="ARBA00023203"/>
    </source>
</evidence>
<feature type="compositionally biased region" description="Polar residues" evidence="7">
    <location>
        <begin position="90"/>
        <end position="117"/>
    </location>
</feature>
<proteinExistence type="inferred from homology"/>
<feature type="coiled-coil region" evidence="6">
    <location>
        <begin position="431"/>
        <end position="458"/>
    </location>
</feature>
<feature type="compositionally biased region" description="Basic and acidic residues" evidence="7">
    <location>
        <begin position="330"/>
        <end position="345"/>
    </location>
</feature>
<dbReference type="Gene3D" id="6.10.140.1750">
    <property type="match status" value="1"/>
</dbReference>
<feature type="region of interest" description="Disordered" evidence="7">
    <location>
        <begin position="231"/>
        <end position="346"/>
    </location>
</feature>
<feature type="region of interest" description="Disordered" evidence="7">
    <location>
        <begin position="83"/>
        <end position="193"/>
    </location>
</feature>
<dbReference type="PANTHER" id="PTHR12751">
    <property type="entry name" value="PHOSPHATASE AND ACTIN REGULATOR PHACTR"/>
    <property type="match status" value="1"/>
</dbReference>
<evidence type="ECO:0000256" key="7">
    <source>
        <dbReference type="SAM" id="MobiDB-lite"/>
    </source>
</evidence>
<feature type="compositionally biased region" description="Polar residues" evidence="7">
    <location>
        <begin position="160"/>
        <end position="177"/>
    </location>
</feature>
<feature type="compositionally biased region" description="Basic and acidic residues" evidence="7">
    <location>
        <begin position="274"/>
        <end position="322"/>
    </location>
</feature>
<sequence>MIQHSKAIGQVNGEHLIEDMDQSSAVRSEYLVSGIRTPPVRRNSKLATLGRIFKPWKWRKKKNEKLKQTSADSEGRAYTADGATRAMLSDPSSPSCQALTSEEMQQEHISATTNATSLGEELHSEELREDSATKTSASAGKQEAASLPVSGENPQALLLSESTESPQKQMEKTSSQLPSPPHSLPIPPPKIVPKVSKIVPATGSEADEPALKSPPSTILKNYVIVGSSQLSGQAAPFQPSGQKVSDPHLRGQHTTPTGSPHLAAVHLPLPPSRVIEELHRALATKHRQDSFHGRENKGSPKKRMEVRPSRTSSVEHSKEKDNTVCYNSDPENKRNSAKESDENKENLIMNAEIKDDSVFYQDEEVLNDSIISGTLPRKCKKELLAVKLRNRPSKQELEDRNIFPRRTDEERQEIRQQIEMKLSKRLSQRPAVEELERRNILKQRNDQTEQEERREIKQRLTRKLNQRPTVDELRDRKILIRFSDYVEVAKAQDYDRRADKPWTRLSAADKAAIRKELNEYKSNEMEVHASSKHLTRFHRP</sequence>
<keyword evidence="2 5" id="KW-0677">Repeat</keyword>
<feature type="repeat" description="RPEL" evidence="4">
    <location>
        <begin position="420"/>
        <end position="445"/>
    </location>
</feature>
<dbReference type="Pfam" id="PF02755">
    <property type="entry name" value="RPEL"/>
    <property type="match status" value="1"/>
</dbReference>
<dbReference type="InterPro" id="IPR004018">
    <property type="entry name" value="RPEL_repeat"/>
</dbReference>
<reference evidence="8" key="2">
    <citation type="submission" date="2025-09" db="UniProtKB">
        <authorList>
            <consortium name="Ensembl"/>
        </authorList>
    </citation>
    <scope>IDENTIFICATION</scope>
</reference>
<dbReference type="PROSITE" id="PS51073">
    <property type="entry name" value="RPEL"/>
    <property type="match status" value="3"/>
</dbReference>
<protein>
    <recommendedName>
        <fullName evidence="5">Phosphatase and actin regulator</fullName>
    </recommendedName>
</protein>
<keyword evidence="6" id="KW-0175">Coiled coil</keyword>
<dbReference type="Proteomes" id="UP000694421">
    <property type="component" value="Unplaced"/>
</dbReference>
<evidence type="ECO:0000313" key="8">
    <source>
        <dbReference type="Ensembl" id="ENSSMRP00000016168.1"/>
    </source>
</evidence>
<dbReference type="GO" id="GO:0003779">
    <property type="term" value="F:actin binding"/>
    <property type="evidence" value="ECO:0007669"/>
    <property type="project" value="UniProtKB-KW"/>
</dbReference>
<feature type="compositionally biased region" description="Basic and acidic residues" evidence="7">
    <location>
        <begin position="120"/>
        <end position="132"/>
    </location>
</feature>
<dbReference type="SMART" id="SM00707">
    <property type="entry name" value="RPEL"/>
    <property type="match status" value="3"/>
</dbReference>